<dbReference type="Proteomes" id="UP000094329">
    <property type="component" value="Unassembled WGS sequence"/>
</dbReference>
<evidence type="ECO:0000256" key="1">
    <source>
        <dbReference type="ARBA" id="ARBA00022692"/>
    </source>
</evidence>
<feature type="transmembrane region" description="Helical" evidence="4">
    <location>
        <begin position="92"/>
        <end position="117"/>
    </location>
</feature>
<feature type="transmembrane region" description="Helical" evidence="4">
    <location>
        <begin position="157"/>
        <end position="180"/>
    </location>
</feature>
<dbReference type="InterPro" id="IPR036259">
    <property type="entry name" value="MFS_trans_sf"/>
</dbReference>
<organism evidence="6 7">
    <name type="scientific">Piscirickettsia litoralis</name>
    <dbReference type="NCBI Taxonomy" id="1891921"/>
    <lineage>
        <taxon>Bacteria</taxon>
        <taxon>Pseudomonadati</taxon>
        <taxon>Pseudomonadota</taxon>
        <taxon>Gammaproteobacteria</taxon>
        <taxon>Thiotrichales</taxon>
        <taxon>Piscirickettsiaceae</taxon>
        <taxon>Piscirickettsia</taxon>
    </lineage>
</organism>
<keyword evidence="1 4" id="KW-0812">Transmembrane</keyword>
<sequence>MPYPYLLLASFIFNFSTVISFPYFITLLQNHFDIHSGVMLGFLFGLPHVVYLISIFTLQKHQQKPSHQTWMFIISLIILALSFYWQSLTASFSILITMRILMGVAITLGFISLNRMISTLKLQKQEGKVFGWLDSISKWAGVCAGLIAGISYQSLGITAPFAIGGFVLLITSLFLSIYLCKRQHMITRSYHA</sequence>
<feature type="transmembrane region" description="Helical" evidence="4">
    <location>
        <begin position="5"/>
        <end position="25"/>
    </location>
</feature>
<keyword evidence="2 4" id="KW-1133">Transmembrane helix</keyword>
<evidence type="ECO:0000256" key="4">
    <source>
        <dbReference type="SAM" id="Phobius"/>
    </source>
</evidence>
<keyword evidence="3 4" id="KW-0472">Membrane</keyword>
<protein>
    <recommendedName>
        <fullName evidence="5">Major facilitator superfamily (MFS) profile domain-containing protein</fullName>
    </recommendedName>
</protein>
<feature type="transmembrane region" description="Helical" evidence="4">
    <location>
        <begin position="70"/>
        <end position="86"/>
    </location>
</feature>
<feature type="transmembrane region" description="Helical" evidence="4">
    <location>
        <begin position="37"/>
        <end position="58"/>
    </location>
</feature>
<dbReference type="SUPFAM" id="SSF103473">
    <property type="entry name" value="MFS general substrate transporter"/>
    <property type="match status" value="1"/>
</dbReference>
<dbReference type="EMBL" id="MDTU01000001">
    <property type="protein sequence ID" value="ODN42059.1"/>
    <property type="molecule type" value="Genomic_DNA"/>
</dbReference>
<evidence type="ECO:0000256" key="2">
    <source>
        <dbReference type="ARBA" id="ARBA00022989"/>
    </source>
</evidence>
<feature type="transmembrane region" description="Helical" evidence="4">
    <location>
        <begin position="129"/>
        <end position="151"/>
    </location>
</feature>
<dbReference type="InterPro" id="IPR011701">
    <property type="entry name" value="MFS"/>
</dbReference>
<evidence type="ECO:0000313" key="7">
    <source>
        <dbReference type="Proteomes" id="UP000094329"/>
    </source>
</evidence>
<evidence type="ECO:0000259" key="5">
    <source>
        <dbReference type="PROSITE" id="PS50850"/>
    </source>
</evidence>
<feature type="domain" description="Major facilitator superfamily (MFS) profile" evidence="5">
    <location>
        <begin position="2"/>
        <end position="192"/>
    </location>
</feature>
<accession>A0ABX3A7I7</accession>
<dbReference type="PROSITE" id="PS50850">
    <property type="entry name" value="MFS"/>
    <property type="match status" value="1"/>
</dbReference>
<dbReference type="Pfam" id="PF07690">
    <property type="entry name" value="MFS_1"/>
    <property type="match status" value="1"/>
</dbReference>
<evidence type="ECO:0000313" key="6">
    <source>
        <dbReference type="EMBL" id="ODN42059.1"/>
    </source>
</evidence>
<dbReference type="Gene3D" id="1.20.1250.20">
    <property type="entry name" value="MFS general substrate transporter like domains"/>
    <property type="match status" value="1"/>
</dbReference>
<dbReference type="PANTHER" id="PTHR23518">
    <property type="entry name" value="C-METHYLTRANSFERASE"/>
    <property type="match status" value="1"/>
</dbReference>
<dbReference type="PANTHER" id="PTHR23518:SF2">
    <property type="entry name" value="MAJOR FACILITATOR SUPERFAMILY TRANSPORTER"/>
    <property type="match status" value="1"/>
</dbReference>
<gene>
    <name evidence="6" type="ORF">BGC07_02685</name>
</gene>
<name>A0ABX3A7I7_9GAMM</name>
<reference evidence="6 7" key="1">
    <citation type="submission" date="2016-08" db="EMBL/GenBank/DDBJ databases">
        <title>Draft genome sequence of Candidatus Piscirickettsia litoralis, from seawater.</title>
        <authorList>
            <person name="Wan X."/>
            <person name="Lee A.J."/>
            <person name="Hou S."/>
            <person name="Donachie S.P."/>
        </authorList>
    </citation>
    <scope>NUCLEOTIDE SEQUENCE [LARGE SCALE GENOMIC DNA]</scope>
    <source>
        <strain evidence="6 7">Y2</strain>
    </source>
</reference>
<evidence type="ECO:0000256" key="3">
    <source>
        <dbReference type="ARBA" id="ARBA00023136"/>
    </source>
</evidence>
<proteinExistence type="predicted"/>
<dbReference type="InterPro" id="IPR020846">
    <property type="entry name" value="MFS_dom"/>
</dbReference>
<dbReference type="RefSeq" id="WP_069311858.1">
    <property type="nucleotide sequence ID" value="NZ_MDTU01000001.1"/>
</dbReference>
<comment type="caution">
    <text evidence="6">The sequence shown here is derived from an EMBL/GenBank/DDBJ whole genome shotgun (WGS) entry which is preliminary data.</text>
</comment>
<keyword evidence="7" id="KW-1185">Reference proteome</keyword>